<evidence type="ECO:0000313" key="3">
    <source>
        <dbReference type="Proteomes" id="UP000075714"/>
    </source>
</evidence>
<dbReference type="Proteomes" id="UP000075714">
    <property type="component" value="Unassembled WGS sequence"/>
</dbReference>
<dbReference type="SUPFAM" id="SSF48371">
    <property type="entry name" value="ARM repeat"/>
    <property type="match status" value="1"/>
</dbReference>
<reference evidence="3" key="1">
    <citation type="journal article" date="2016" name="Nat. Commun.">
        <title>The Gonium pectorale genome demonstrates co-option of cell cycle regulation during the evolution of multicellularity.</title>
        <authorList>
            <person name="Hanschen E.R."/>
            <person name="Marriage T.N."/>
            <person name="Ferris P.J."/>
            <person name="Hamaji T."/>
            <person name="Toyoda A."/>
            <person name="Fujiyama A."/>
            <person name="Neme R."/>
            <person name="Noguchi H."/>
            <person name="Minakuchi Y."/>
            <person name="Suzuki M."/>
            <person name="Kawai-Toyooka H."/>
            <person name="Smith D.R."/>
            <person name="Sparks H."/>
            <person name="Anderson J."/>
            <person name="Bakaric R."/>
            <person name="Luria V."/>
            <person name="Karger A."/>
            <person name="Kirschner M.W."/>
            <person name="Durand P.M."/>
            <person name="Michod R.E."/>
            <person name="Nozaki H."/>
            <person name="Olson B.J."/>
        </authorList>
    </citation>
    <scope>NUCLEOTIDE SEQUENCE [LARGE SCALE GENOMIC DNA]</scope>
    <source>
        <strain evidence="3">NIES-2863</strain>
    </source>
</reference>
<keyword evidence="3" id="KW-1185">Reference proteome</keyword>
<gene>
    <name evidence="2" type="ORF">GPECTOR_1g758</name>
</gene>
<evidence type="ECO:0000313" key="2">
    <source>
        <dbReference type="EMBL" id="KXZ56840.1"/>
    </source>
</evidence>
<proteinExistence type="predicted"/>
<protein>
    <submittedName>
        <fullName evidence="2">Uncharacterized protein</fullName>
    </submittedName>
</protein>
<comment type="caution">
    <text evidence="2">The sequence shown here is derived from an EMBL/GenBank/DDBJ whole genome shotgun (WGS) entry which is preliminary data.</text>
</comment>
<dbReference type="EMBL" id="LSYV01000002">
    <property type="protein sequence ID" value="KXZ56840.1"/>
    <property type="molecule type" value="Genomic_DNA"/>
</dbReference>
<sequence>MKKLPAESLVKDDSRGDRQFTDVLVNGTDPGGGAAAGLRSGADEGGLSSLLADVPLRHASLVVPALAELVTWCDDPGLSADLRRLCAALCTSPAPGQAAIAGAAAEGPGGFLSEAFMHRCLVVMEELAARAQEQVQQHPPPHAAPPLPSALLQLMSDLAAAHGGAAAVLARGLAASPLLLSCLAGAIGRTVADPQQPQHMQQGGVGNFPVCVSSADRLLALRLVLCAMEQPCDESGALVASAGQQLFAGCCMLLGASVGPTHGSAEQRALCLDLLAALVTRGCLLEQAHGLGGLDLPASARLTAQLAAGLKPCLLDSSRPAVQCAAARLLGAVAARSHPRLVAQLLEADLAEYLFELLRSAAAAMAGATSGLGAAGAEGGGGSRTAAAGAAAADLTRLAVIALSHLAIEGPAFQRRLPFGVEVLAELCAAAAACADYGLAADVAPLLRLAVQPQPYNCRDAEGDHGGGVEGGGLAAPRMPLADLQRIVAALWEQWLLPAVDRWYGAVSRSGAESPLALLSAVSAAVQPAALLMASALRQGLAHAGGDTDGFAAAASRALAGRLLAAGWVQFSFDVMSAASVGGDDDAGGGDGGSTLAASVQLWRLLLLVAAASAQAPGDYGEEPAAAVELVADDAAAGAASLMGGFGSVGAALAFMATGGAHQVAAAGEGAAGVSAAAGAALALFLRLLRCALAAGDAGWAAAGGAGLDWLLSALAQVLVEPGVQRCWPVVWWQCLHLYREAEGRLAQEAGAPMLPAMLLPALEDMMVAAPGGGGGGDAHRHHHHHHQPGMAYAAAMQEQGAAAGGVAAAVSDLGLPLAAWTLQHGDQLPGVIAAALPVWLGGAGSTGYGDESASGAVEPPPGQVYATAAGVACSAAAIRAATRLLQSCAESSSACGADSGGGRRGALLRVRLLQLLCACLELRPDAAGGAVEAGLLGATRRLVLDLATPAGNGNPWAATSMIWTLRLHGRVLGAVVDATADASAGAAAAGLHPGNAAEALAAADLSLGSNLPAVAALAESEAVQACCLEAVGLAASAQGANEDSNSSIPPAPPLLASTSAPALLGLSLMVWPPHSSSPARLDRVLPWGRHVLRSVLAGVCGAHGLGPAAAMHFQADPAAEAARAKLLAGVHALPALAFLRSVVAAAGLDADTATARAAAGGPGADGGRARGVAGGSGGAATAAEPHLGWVAPELRSAAAENVLVQALLAPPAAWLQPLANACLAGLLHVGALDDSTLGRARSAVAGRLWRSQQGAAAGGGGLIGEEDVSSLSGPAVLQALMQHAHDVEAAAAALGVSRL</sequence>
<organism evidence="2 3">
    <name type="scientific">Gonium pectorale</name>
    <name type="common">Green alga</name>
    <dbReference type="NCBI Taxonomy" id="33097"/>
    <lineage>
        <taxon>Eukaryota</taxon>
        <taxon>Viridiplantae</taxon>
        <taxon>Chlorophyta</taxon>
        <taxon>core chlorophytes</taxon>
        <taxon>Chlorophyceae</taxon>
        <taxon>CS clade</taxon>
        <taxon>Chlamydomonadales</taxon>
        <taxon>Volvocaceae</taxon>
        <taxon>Gonium</taxon>
    </lineage>
</organism>
<name>A0A150H5E2_GONPE</name>
<feature type="region of interest" description="Disordered" evidence="1">
    <location>
        <begin position="1157"/>
        <end position="1178"/>
    </location>
</feature>
<evidence type="ECO:0000256" key="1">
    <source>
        <dbReference type="SAM" id="MobiDB-lite"/>
    </source>
</evidence>
<dbReference type="InterPro" id="IPR016024">
    <property type="entry name" value="ARM-type_fold"/>
</dbReference>
<accession>A0A150H5E2</accession>
<dbReference type="OrthoDB" id="10658637at2759"/>